<keyword evidence="3" id="KW-1185">Reference proteome</keyword>
<comment type="caution">
    <text evidence="2">The sequence shown here is derived from an EMBL/GenBank/DDBJ whole genome shotgun (WGS) entry which is preliminary data.</text>
</comment>
<reference evidence="2 3" key="1">
    <citation type="submission" date="2020-09" db="EMBL/GenBank/DDBJ databases">
        <title>De no assembly of potato wild relative species, Solanum commersonii.</title>
        <authorList>
            <person name="Cho K."/>
        </authorList>
    </citation>
    <scope>NUCLEOTIDE SEQUENCE [LARGE SCALE GENOMIC DNA]</scope>
    <source>
        <strain evidence="2">LZ3.2</strain>
        <tissue evidence="2">Leaf</tissue>
    </source>
</reference>
<organism evidence="2 3">
    <name type="scientific">Solanum commersonii</name>
    <name type="common">Commerson's wild potato</name>
    <name type="synonym">Commerson's nightshade</name>
    <dbReference type="NCBI Taxonomy" id="4109"/>
    <lineage>
        <taxon>Eukaryota</taxon>
        <taxon>Viridiplantae</taxon>
        <taxon>Streptophyta</taxon>
        <taxon>Embryophyta</taxon>
        <taxon>Tracheophyta</taxon>
        <taxon>Spermatophyta</taxon>
        <taxon>Magnoliopsida</taxon>
        <taxon>eudicotyledons</taxon>
        <taxon>Gunneridae</taxon>
        <taxon>Pentapetalae</taxon>
        <taxon>asterids</taxon>
        <taxon>lamiids</taxon>
        <taxon>Solanales</taxon>
        <taxon>Solanaceae</taxon>
        <taxon>Solanoideae</taxon>
        <taxon>Solaneae</taxon>
        <taxon>Solanum</taxon>
    </lineage>
</organism>
<name>A0A9J5YP06_SOLCO</name>
<dbReference type="Pfam" id="PF20167">
    <property type="entry name" value="Transposase_32"/>
    <property type="match status" value="1"/>
</dbReference>
<protein>
    <recommendedName>
        <fullName evidence="1">Putative plant transposon protein domain-containing protein</fullName>
    </recommendedName>
</protein>
<dbReference type="PANTHER" id="PTHR33180:SF31">
    <property type="entry name" value="POLYPROTEIN PROTEIN"/>
    <property type="match status" value="1"/>
</dbReference>
<dbReference type="PANTHER" id="PTHR33180">
    <property type="entry name" value="PHOTOSYSTEM II CP43 REACTION CENTER PROTEIN"/>
    <property type="match status" value="1"/>
</dbReference>
<dbReference type="EMBL" id="JACXVP010000006">
    <property type="protein sequence ID" value="KAG5600614.1"/>
    <property type="molecule type" value="Genomic_DNA"/>
</dbReference>
<sequence length="234" mass="26029">MKEWFAPLISYNTPKWLEAWVVIEKKELNMATMYWFGFISSMIMPSQNKSILRHAKATYLGFLLKGTTLKLGWIIASEKLMHVTQRQTSLPFLVLITELCRRARKAALMDSVNTESSPAEASLPTPVPGPSGIHIIISSNFLGSSAATLPTRHIDVLVSLLPLIQASLLRMDQLAHFSYRRATILEASLSGMIQIALDEVVTPLSTTIDALASRIEVYERDQGSTVKVKGYSHL</sequence>
<dbReference type="OrthoDB" id="1306244at2759"/>
<evidence type="ECO:0000313" key="3">
    <source>
        <dbReference type="Proteomes" id="UP000824120"/>
    </source>
</evidence>
<accession>A0A9J5YP06</accession>
<evidence type="ECO:0000259" key="1">
    <source>
        <dbReference type="Pfam" id="PF20167"/>
    </source>
</evidence>
<gene>
    <name evidence="2" type="ORF">H5410_031984</name>
</gene>
<feature type="domain" description="Putative plant transposon protein" evidence="1">
    <location>
        <begin position="5"/>
        <end position="104"/>
    </location>
</feature>
<dbReference type="AlphaFoldDB" id="A0A9J5YP06"/>
<dbReference type="Proteomes" id="UP000824120">
    <property type="component" value="Chromosome 6"/>
</dbReference>
<proteinExistence type="predicted"/>
<dbReference type="InterPro" id="IPR046796">
    <property type="entry name" value="Transposase_32_dom"/>
</dbReference>
<evidence type="ECO:0000313" key="2">
    <source>
        <dbReference type="EMBL" id="KAG5600614.1"/>
    </source>
</evidence>